<dbReference type="EMBL" id="JAINUF010000011">
    <property type="protein sequence ID" value="KAJ8346824.1"/>
    <property type="molecule type" value="Genomic_DNA"/>
</dbReference>
<accession>A0A9Q1IN49</accession>
<gene>
    <name evidence="1" type="ORF">SKAU_G00282250</name>
</gene>
<dbReference type="AlphaFoldDB" id="A0A9Q1IN49"/>
<protein>
    <submittedName>
        <fullName evidence="1">Uncharacterized protein</fullName>
    </submittedName>
</protein>
<proteinExistence type="predicted"/>
<name>A0A9Q1IN49_SYNKA</name>
<evidence type="ECO:0000313" key="1">
    <source>
        <dbReference type="EMBL" id="KAJ8346824.1"/>
    </source>
</evidence>
<organism evidence="1 2">
    <name type="scientific">Synaphobranchus kaupii</name>
    <name type="common">Kaup's arrowtooth eel</name>
    <dbReference type="NCBI Taxonomy" id="118154"/>
    <lineage>
        <taxon>Eukaryota</taxon>
        <taxon>Metazoa</taxon>
        <taxon>Chordata</taxon>
        <taxon>Craniata</taxon>
        <taxon>Vertebrata</taxon>
        <taxon>Euteleostomi</taxon>
        <taxon>Actinopterygii</taxon>
        <taxon>Neopterygii</taxon>
        <taxon>Teleostei</taxon>
        <taxon>Anguilliformes</taxon>
        <taxon>Synaphobranchidae</taxon>
        <taxon>Synaphobranchus</taxon>
    </lineage>
</organism>
<reference evidence="1" key="1">
    <citation type="journal article" date="2023" name="Science">
        <title>Genome structures resolve the early diversification of teleost fishes.</title>
        <authorList>
            <person name="Parey E."/>
            <person name="Louis A."/>
            <person name="Montfort J."/>
            <person name="Bouchez O."/>
            <person name="Roques C."/>
            <person name="Iampietro C."/>
            <person name="Lluch J."/>
            <person name="Castinel A."/>
            <person name="Donnadieu C."/>
            <person name="Desvignes T."/>
            <person name="Floi Bucao C."/>
            <person name="Jouanno E."/>
            <person name="Wen M."/>
            <person name="Mejri S."/>
            <person name="Dirks R."/>
            <person name="Jansen H."/>
            <person name="Henkel C."/>
            <person name="Chen W.J."/>
            <person name="Zahm M."/>
            <person name="Cabau C."/>
            <person name="Klopp C."/>
            <person name="Thompson A.W."/>
            <person name="Robinson-Rechavi M."/>
            <person name="Braasch I."/>
            <person name="Lecointre G."/>
            <person name="Bobe J."/>
            <person name="Postlethwait J.H."/>
            <person name="Berthelot C."/>
            <person name="Roest Crollius H."/>
            <person name="Guiguen Y."/>
        </authorList>
    </citation>
    <scope>NUCLEOTIDE SEQUENCE</scope>
    <source>
        <strain evidence="1">WJC10195</strain>
    </source>
</reference>
<dbReference type="Proteomes" id="UP001152622">
    <property type="component" value="Chromosome 11"/>
</dbReference>
<keyword evidence="2" id="KW-1185">Reference proteome</keyword>
<sequence>MVARSLLESASPREGFRAPLGCAHRSAFPRQQNVLHCGLRCNRGHRLFLNHGCMTECHTGLPTRIENDATELSWSRTS</sequence>
<comment type="caution">
    <text evidence="1">The sequence shown here is derived from an EMBL/GenBank/DDBJ whole genome shotgun (WGS) entry which is preliminary data.</text>
</comment>
<evidence type="ECO:0000313" key="2">
    <source>
        <dbReference type="Proteomes" id="UP001152622"/>
    </source>
</evidence>